<dbReference type="OrthoDB" id="196625at2"/>
<dbReference type="PANTHER" id="PTHR35400">
    <property type="entry name" value="SLR1083 PROTEIN"/>
    <property type="match status" value="1"/>
</dbReference>
<reference evidence="2 3" key="1">
    <citation type="journal article" date="2014" name="ISME J.">
        <title>Candidatus Competibacter-lineage genomes retrieved from metagenomes reveal functional metabolic diversity.</title>
        <authorList>
            <person name="McIlroy S.J."/>
            <person name="Albertsen M."/>
            <person name="Andresen E.K."/>
            <person name="Saunders A.M."/>
            <person name="Kristiansen R."/>
            <person name="Stokholm-Bjerregaard M."/>
            <person name="Nielsen K.L."/>
            <person name="Nielsen P.H."/>
        </authorList>
    </citation>
    <scope>NUCLEOTIDE SEQUENCE [LARGE SCALE GENOMIC DNA]</scope>
    <source>
        <strain evidence="2 3">Run_B_J11</strain>
    </source>
</reference>
<accession>A0A7U7J4D6</accession>
<dbReference type="Gene3D" id="3.90.1570.10">
    <property type="entry name" value="tt1808, chain A"/>
    <property type="match status" value="1"/>
</dbReference>
<proteinExistence type="predicted"/>
<name>A0A7U7J4D6_9GAMM</name>
<evidence type="ECO:0000313" key="3">
    <source>
        <dbReference type="Proteomes" id="UP000019184"/>
    </source>
</evidence>
<dbReference type="Pfam" id="PF05685">
    <property type="entry name" value="Uma2"/>
    <property type="match status" value="1"/>
</dbReference>
<keyword evidence="3" id="KW-1185">Reference proteome</keyword>
<dbReference type="InterPro" id="IPR012296">
    <property type="entry name" value="Nuclease_put_TT1808"/>
</dbReference>
<dbReference type="Proteomes" id="UP000019184">
    <property type="component" value="Unassembled WGS sequence"/>
</dbReference>
<gene>
    <name evidence="2" type="ORF">BN874_210017</name>
</gene>
<dbReference type="InterPro" id="IPR008538">
    <property type="entry name" value="Uma2"/>
</dbReference>
<dbReference type="SUPFAM" id="SSF52980">
    <property type="entry name" value="Restriction endonuclease-like"/>
    <property type="match status" value="1"/>
</dbReference>
<protein>
    <recommendedName>
        <fullName evidence="1">Putative restriction endonuclease domain-containing protein</fullName>
    </recommendedName>
</protein>
<dbReference type="AlphaFoldDB" id="A0A7U7J4D6"/>
<sequence>MSASVSLAPEVTPATAETFPIRHRWTVNEFQRMGETGFLNPEARLELIAGELFEMAPIGSFHAGTVNILNRLFMRLVADTAIVDSQNPIVLDDHSEPQPDIALLRPRPDYYLKAHPRAEDVLLLIEVSDSTVQFDRKTKVPLYARHGIPEVWLVVGPQRRHIEVYRYPQPEHGGYQTRLHVGEGALTPLLLPEVEIRLSELFID</sequence>
<dbReference type="InterPro" id="IPR011335">
    <property type="entry name" value="Restrct_endonuc-II-like"/>
</dbReference>
<organism evidence="2 3">
    <name type="scientific">Candidatus Contendobacter odensis Run_B_J11</name>
    <dbReference type="NCBI Taxonomy" id="1400861"/>
    <lineage>
        <taxon>Bacteria</taxon>
        <taxon>Pseudomonadati</taxon>
        <taxon>Pseudomonadota</taxon>
        <taxon>Gammaproteobacteria</taxon>
        <taxon>Candidatus Competibacteraceae</taxon>
        <taxon>Candidatus Contendibacter</taxon>
    </lineage>
</organism>
<dbReference type="RefSeq" id="WP_081756280.1">
    <property type="nucleotide sequence ID" value="NZ_CBTK010000124.1"/>
</dbReference>
<evidence type="ECO:0000259" key="1">
    <source>
        <dbReference type="Pfam" id="PF05685"/>
    </source>
</evidence>
<evidence type="ECO:0000313" key="2">
    <source>
        <dbReference type="EMBL" id="CDH45137.1"/>
    </source>
</evidence>
<dbReference type="PANTHER" id="PTHR35400:SF1">
    <property type="entry name" value="SLR1083 PROTEIN"/>
    <property type="match status" value="1"/>
</dbReference>
<dbReference type="CDD" id="cd06260">
    <property type="entry name" value="DUF820-like"/>
    <property type="match status" value="1"/>
</dbReference>
<comment type="caution">
    <text evidence="2">The sequence shown here is derived from an EMBL/GenBank/DDBJ whole genome shotgun (WGS) entry which is preliminary data.</text>
</comment>
<feature type="domain" description="Putative restriction endonuclease" evidence="1">
    <location>
        <begin position="28"/>
        <end position="197"/>
    </location>
</feature>
<dbReference type="EMBL" id="CBTK010000124">
    <property type="protein sequence ID" value="CDH45137.1"/>
    <property type="molecule type" value="Genomic_DNA"/>
</dbReference>